<protein>
    <submittedName>
        <fullName evidence="1">Uncharacterized protein</fullName>
    </submittedName>
</protein>
<evidence type="ECO:0000313" key="2">
    <source>
        <dbReference type="Proteomes" id="UP001148018"/>
    </source>
</evidence>
<accession>A0A9Q0DTN4</accession>
<evidence type="ECO:0000313" key="1">
    <source>
        <dbReference type="EMBL" id="KAJ3592427.1"/>
    </source>
</evidence>
<comment type="caution">
    <text evidence="1">The sequence shown here is derived from an EMBL/GenBank/DDBJ whole genome shotgun (WGS) entry which is preliminary data.</text>
</comment>
<dbReference type="AlphaFoldDB" id="A0A9Q0DTN4"/>
<sequence>MCHHRRTVRKPPPLAVAPRHLIHGLTCVVISLSPDVGHPARHRQSIVHTDSVTAIFNQGPQQRNQRT</sequence>
<organism evidence="1 2">
    <name type="scientific">Muraenolepis orangiensis</name>
    <name type="common">Patagonian moray cod</name>
    <dbReference type="NCBI Taxonomy" id="630683"/>
    <lineage>
        <taxon>Eukaryota</taxon>
        <taxon>Metazoa</taxon>
        <taxon>Chordata</taxon>
        <taxon>Craniata</taxon>
        <taxon>Vertebrata</taxon>
        <taxon>Euteleostomi</taxon>
        <taxon>Actinopterygii</taxon>
        <taxon>Neopterygii</taxon>
        <taxon>Teleostei</taxon>
        <taxon>Neoteleostei</taxon>
        <taxon>Acanthomorphata</taxon>
        <taxon>Zeiogadaria</taxon>
        <taxon>Gadariae</taxon>
        <taxon>Gadiformes</taxon>
        <taxon>Muraenolepidoidei</taxon>
        <taxon>Muraenolepididae</taxon>
        <taxon>Muraenolepis</taxon>
    </lineage>
</organism>
<reference evidence="1" key="1">
    <citation type="submission" date="2022-07" db="EMBL/GenBank/DDBJ databases">
        <title>Chromosome-level genome of Muraenolepis orangiensis.</title>
        <authorList>
            <person name="Kim J."/>
        </authorList>
    </citation>
    <scope>NUCLEOTIDE SEQUENCE</scope>
    <source>
        <strain evidence="1">KU_S4_2022</strain>
        <tissue evidence="1">Muscle</tissue>
    </source>
</reference>
<dbReference type="Proteomes" id="UP001148018">
    <property type="component" value="Unassembled WGS sequence"/>
</dbReference>
<gene>
    <name evidence="1" type="ORF">NHX12_007554</name>
</gene>
<dbReference type="EMBL" id="JANIIK010000113">
    <property type="protein sequence ID" value="KAJ3592427.1"/>
    <property type="molecule type" value="Genomic_DNA"/>
</dbReference>
<keyword evidence="2" id="KW-1185">Reference proteome</keyword>
<proteinExistence type="predicted"/>
<name>A0A9Q0DTN4_9TELE</name>